<evidence type="ECO:0000256" key="5">
    <source>
        <dbReference type="ARBA" id="ARBA00012973"/>
    </source>
</evidence>
<dbReference type="InterPro" id="IPR039371">
    <property type="entry name" value="LeuA_N_DRE-TIM"/>
</dbReference>
<dbReference type="Pfam" id="PF22615">
    <property type="entry name" value="IPMS_D2"/>
    <property type="match status" value="1"/>
</dbReference>
<evidence type="ECO:0000256" key="8">
    <source>
        <dbReference type="ARBA" id="ARBA00022679"/>
    </source>
</evidence>
<dbReference type="InterPro" id="IPR005668">
    <property type="entry name" value="IPM_Synthase"/>
</dbReference>
<comment type="pathway">
    <text evidence="3">Amino-acid biosynthesis; L-leucine biosynthesis; L-leucine from 3-methyl-2-oxobutanoate: step 1/4.</text>
</comment>
<keyword evidence="10" id="KW-0100">Branched-chain amino acid biosynthesis</keyword>
<evidence type="ECO:0000313" key="13">
    <source>
        <dbReference type="Proteomes" id="UP000313359"/>
    </source>
</evidence>
<comment type="catalytic activity">
    <reaction evidence="1">
        <text>3-methyl-2-oxobutanoate + acetyl-CoA + H2O = (2S)-2-isopropylmalate + CoA + H(+)</text>
        <dbReference type="Rhea" id="RHEA:21524"/>
        <dbReference type="ChEBI" id="CHEBI:1178"/>
        <dbReference type="ChEBI" id="CHEBI:11851"/>
        <dbReference type="ChEBI" id="CHEBI:15377"/>
        <dbReference type="ChEBI" id="CHEBI:15378"/>
        <dbReference type="ChEBI" id="CHEBI:57287"/>
        <dbReference type="ChEBI" id="CHEBI:57288"/>
        <dbReference type="EC" id="2.3.3.13"/>
    </reaction>
</comment>
<dbReference type="NCBIfam" id="NF002991">
    <property type="entry name" value="PRK03739.1"/>
    <property type="match status" value="1"/>
</dbReference>
<dbReference type="PANTHER" id="PTHR46911:SF1">
    <property type="entry name" value="2-ISOPROPYLMALATE SYNTHASE"/>
    <property type="match status" value="1"/>
</dbReference>
<feature type="domain" description="Pyruvate carboxyltransferase" evidence="11">
    <location>
        <begin position="33"/>
        <end position="312"/>
    </location>
</feature>
<keyword evidence="13" id="KW-1185">Reference proteome</keyword>
<dbReference type="PROSITE" id="PS00816">
    <property type="entry name" value="AIPM_HOMOCIT_SYNTH_2"/>
    <property type="match status" value="1"/>
</dbReference>
<proteinExistence type="inferred from homology"/>
<dbReference type="GO" id="GO:0003852">
    <property type="term" value="F:2-isopropylmalate synthase activity"/>
    <property type="evidence" value="ECO:0007669"/>
    <property type="project" value="UniProtKB-EC"/>
</dbReference>
<evidence type="ECO:0000256" key="10">
    <source>
        <dbReference type="ARBA" id="ARBA00023304"/>
    </source>
</evidence>
<sequence length="797" mass="87734">MPMLADPSIKYQPYTPLQLPERQWPSKVTRSPPIWLSTDLRDGNQALANPMTVAQKLIFFETLLKCGFKEIEVAYPAASDTDFNFVRKLIEEGRIPDDVWIQVLTPAREDLIKRTIDAVAGCKRAIIHMYNATSCLFRTVVFRNSQEETLKLAVKHTEIVRKLTEECTAKHGTIFRYEYSPETFSQTEPAFALQVCEAVKAAWGKAGLGDERIIFNLPATVEIGPPNHYADLIEHFCRNISEREKIIISLHPHNDRGTGIAAAELGMLAGADRVEGCLFGNGERTGNVDLVNLALNLYTQGISPKVDFSDIQAVIDVVTACNDLPVHPRHPYAGELVFTAFSGSHQDAVKKGFEAQRVRHEQAAREGKPLIWELPYLPIDPADLGCTYEAVIRVNAQSGKGGIAYIIQQHLGLEMPRKMQIAFYQVIQDIADREAREMTVEDITTAFRKTYNFGGSAYEGRLVLKSFRISSEPAASGEAADERRQFDGTISVDGNLRVIRGDGNGPLSAFLDALRTHLDINLALREYTEHTIDKHQDAQAASFVELVPVSEDVKDTRRSTQSWWGVGVDADIAASGLRAVLSAANNAIGDRALPELKLSVGFNARSGQADIATAILNSLQLELPRRLQASFFEVVQRSTRDTGGEISYEDLVRLFRETYAYEEGRFAVKSFKLEHLDASGRAKLSGSFTINGKDVVLEGEGNGPLSAAVEAVNRGLDGRVSIREYVEHSIGEGSEVKAASYVEILYEYPGGNPKWPKWGVAIDNDITASGLKAVLAATRAVEKADEAARKAAAAGQQ</sequence>
<keyword evidence="9" id="KW-0479">Metal-binding</keyword>
<dbReference type="GO" id="GO:0009098">
    <property type="term" value="P:L-leucine biosynthetic process"/>
    <property type="evidence" value="ECO:0007669"/>
    <property type="project" value="UniProtKB-KW"/>
</dbReference>
<dbReference type="Gene3D" id="3.20.20.70">
    <property type="entry name" value="Aldolase class I"/>
    <property type="match status" value="1"/>
</dbReference>
<dbReference type="HAMAP" id="MF_00572">
    <property type="entry name" value="LeuA_type2"/>
    <property type="match status" value="1"/>
</dbReference>
<dbReference type="FunFam" id="3.20.20.70:FF:000045">
    <property type="entry name" value="2-isopropylmalate synthase"/>
    <property type="match status" value="1"/>
</dbReference>
<evidence type="ECO:0000256" key="4">
    <source>
        <dbReference type="ARBA" id="ARBA00009767"/>
    </source>
</evidence>
<dbReference type="InterPro" id="IPR036230">
    <property type="entry name" value="LeuA_allosteric_dom_sf"/>
</dbReference>
<keyword evidence="6" id="KW-0432">Leucine biosynthesis</keyword>
<evidence type="ECO:0000256" key="2">
    <source>
        <dbReference type="ARBA" id="ARBA00001968"/>
    </source>
</evidence>
<dbReference type="Gene3D" id="3.30.160.270">
    <property type="match status" value="2"/>
</dbReference>
<accession>A0A5C2SRS3</accession>
<dbReference type="GO" id="GO:0005739">
    <property type="term" value="C:mitochondrion"/>
    <property type="evidence" value="ECO:0007669"/>
    <property type="project" value="TreeGrafter"/>
</dbReference>
<keyword evidence="8" id="KW-0808">Transferase</keyword>
<dbReference type="InterPro" id="IPR013785">
    <property type="entry name" value="Aldolase_TIM"/>
</dbReference>
<dbReference type="AlphaFoldDB" id="A0A5C2SRS3"/>
<name>A0A5C2SRS3_9APHY</name>
<keyword evidence="7" id="KW-0028">Amino-acid biosynthesis</keyword>
<evidence type="ECO:0000256" key="7">
    <source>
        <dbReference type="ARBA" id="ARBA00022605"/>
    </source>
</evidence>
<evidence type="ECO:0000256" key="6">
    <source>
        <dbReference type="ARBA" id="ARBA00022430"/>
    </source>
</evidence>
<evidence type="ECO:0000256" key="1">
    <source>
        <dbReference type="ARBA" id="ARBA00000064"/>
    </source>
</evidence>
<dbReference type="PROSITE" id="PS00815">
    <property type="entry name" value="AIPM_HOMOCIT_SYNTH_1"/>
    <property type="match status" value="1"/>
</dbReference>
<dbReference type="NCBIfam" id="TIGR00970">
    <property type="entry name" value="leuA_yeast"/>
    <property type="match status" value="1"/>
</dbReference>
<dbReference type="CDD" id="cd07942">
    <property type="entry name" value="DRE_TIM_LeuA"/>
    <property type="match status" value="1"/>
</dbReference>
<dbReference type="OrthoDB" id="418791at2759"/>
<dbReference type="PANTHER" id="PTHR46911">
    <property type="match status" value="1"/>
</dbReference>
<organism evidence="12 13">
    <name type="scientific">Lentinus tigrinus ALCF2SS1-6</name>
    <dbReference type="NCBI Taxonomy" id="1328759"/>
    <lineage>
        <taxon>Eukaryota</taxon>
        <taxon>Fungi</taxon>
        <taxon>Dikarya</taxon>
        <taxon>Basidiomycota</taxon>
        <taxon>Agaricomycotina</taxon>
        <taxon>Agaricomycetes</taxon>
        <taxon>Polyporales</taxon>
        <taxon>Polyporaceae</taxon>
        <taxon>Lentinus</taxon>
    </lineage>
</organism>
<dbReference type="SUPFAM" id="SSF110921">
    <property type="entry name" value="2-isopropylmalate synthase LeuA, allosteric (dimerisation) domain"/>
    <property type="match status" value="2"/>
</dbReference>
<dbReference type="SMART" id="SM00917">
    <property type="entry name" value="LeuA_dimer"/>
    <property type="match status" value="2"/>
</dbReference>
<dbReference type="Pfam" id="PF08502">
    <property type="entry name" value="LeuA_dimer"/>
    <property type="match status" value="2"/>
</dbReference>
<dbReference type="PROSITE" id="PS50991">
    <property type="entry name" value="PYR_CT"/>
    <property type="match status" value="1"/>
</dbReference>
<dbReference type="EMBL" id="ML122251">
    <property type="protein sequence ID" value="RPD66573.1"/>
    <property type="molecule type" value="Genomic_DNA"/>
</dbReference>
<dbReference type="SUPFAM" id="SSF89000">
    <property type="entry name" value="post-HMGL domain-like"/>
    <property type="match status" value="2"/>
</dbReference>
<dbReference type="InterPro" id="IPR054692">
    <property type="entry name" value="LeuA-like_post-cat"/>
</dbReference>
<dbReference type="SUPFAM" id="SSF51569">
    <property type="entry name" value="Aldolase"/>
    <property type="match status" value="1"/>
</dbReference>
<dbReference type="Pfam" id="PF00682">
    <property type="entry name" value="HMGL-like"/>
    <property type="match status" value="1"/>
</dbReference>
<comment type="similarity">
    <text evidence="4">Belongs to the alpha-IPM synthase/homocitrate synthase family. LeuA type 2 subfamily.</text>
</comment>
<dbReference type="InterPro" id="IPR002034">
    <property type="entry name" value="AIPM/Hcit_synth_CS"/>
</dbReference>
<dbReference type="Proteomes" id="UP000313359">
    <property type="component" value="Unassembled WGS sequence"/>
</dbReference>
<dbReference type="InterPro" id="IPR000891">
    <property type="entry name" value="PYR_CT"/>
</dbReference>
<evidence type="ECO:0000259" key="11">
    <source>
        <dbReference type="PROSITE" id="PS50991"/>
    </source>
</evidence>
<dbReference type="EC" id="2.3.3.13" evidence="5"/>
<evidence type="ECO:0000256" key="9">
    <source>
        <dbReference type="ARBA" id="ARBA00022723"/>
    </source>
</evidence>
<dbReference type="STRING" id="1328759.A0A5C2SRS3"/>
<gene>
    <name evidence="12" type="ORF">L227DRAFT_606648</name>
</gene>
<protein>
    <recommendedName>
        <fullName evidence="5">2-isopropylmalate synthase</fullName>
        <ecNumber evidence="5">2.3.3.13</ecNumber>
    </recommendedName>
</protein>
<dbReference type="InterPro" id="IPR013709">
    <property type="entry name" value="2-isopropylmalate_synth_dimer"/>
</dbReference>
<dbReference type="GO" id="GO:0046872">
    <property type="term" value="F:metal ion binding"/>
    <property type="evidence" value="ECO:0007669"/>
    <property type="project" value="UniProtKB-KW"/>
</dbReference>
<evidence type="ECO:0000256" key="3">
    <source>
        <dbReference type="ARBA" id="ARBA00004689"/>
    </source>
</evidence>
<comment type="cofactor">
    <cofactor evidence="2">
        <name>a divalent metal cation</name>
        <dbReference type="ChEBI" id="CHEBI:60240"/>
    </cofactor>
</comment>
<evidence type="ECO:0000313" key="12">
    <source>
        <dbReference type="EMBL" id="RPD66573.1"/>
    </source>
</evidence>
<reference evidence="12" key="1">
    <citation type="journal article" date="2018" name="Genome Biol. Evol.">
        <title>Genomics and development of Lentinus tigrinus, a white-rot wood-decaying mushroom with dimorphic fruiting bodies.</title>
        <authorList>
            <person name="Wu B."/>
            <person name="Xu Z."/>
            <person name="Knudson A."/>
            <person name="Carlson A."/>
            <person name="Chen N."/>
            <person name="Kovaka S."/>
            <person name="LaButti K."/>
            <person name="Lipzen A."/>
            <person name="Pennachio C."/>
            <person name="Riley R."/>
            <person name="Schakwitz W."/>
            <person name="Umezawa K."/>
            <person name="Ohm R.A."/>
            <person name="Grigoriev I.V."/>
            <person name="Nagy L.G."/>
            <person name="Gibbons J."/>
            <person name="Hibbett D."/>
        </authorList>
    </citation>
    <scope>NUCLEOTIDE SEQUENCE [LARGE SCALE GENOMIC DNA]</scope>
    <source>
        <strain evidence="12">ALCF2SS1-6</strain>
    </source>
</reference>